<evidence type="ECO:0000313" key="1">
    <source>
        <dbReference type="EMBL" id="MCQ8105950.1"/>
    </source>
</evidence>
<evidence type="ECO:0000313" key="2">
    <source>
        <dbReference type="Proteomes" id="UP001524499"/>
    </source>
</evidence>
<sequence length="576" mass="65519">MTTKTTQIPFDNFIASLIKNGYSDEVRAFTKSIETKPRMVQDFADSFNRLIGAWVDVLENNEVQPDKLEEAETSNTWDNEHTVMIVSEAIFDSYLELKEFCNANARMLGYFLEFINHHSEVTARIGWIDERPQIGRVLWDSVTIDVSDPVMEYVRIAEFFDEVGDEVKYVCEPKPKEQPDPPLYILHPERFKAFHACAEPIGKIYRQQVDPNTGFLTVPLLNKLMQHACEETNNKVLNYPRRLTLDSPSPTHVIESLEVLSTAYGRFVQAGRQIMKFPPSLIEMLAKTDVDEIPLNLLKTPFSAQYLYFGMQKHLELEEGWFVDGAYVETRGTAGDIRFTITAIPSDRQKSRLWFVIPEPHYTQDFVGEFREKTLATAIDQVFNDNKTTLAQKATGDGGDITQKVSDEFGKMGESMPDSLNIVDVSPAMAKQRIEQLTKRHPIYHETLKLVVNALCYVTAYPDDIETVWPDETPVKLKAKAEAGNGKESARAKSKLTSMGYVQVHICGKKIDEQRKLIGASTGSHPASHWRRGHWRNQPYGEGRALRKLIWLMPVLVAPNNANDDLENGHIYLVSK</sequence>
<name>A0ABT1TKH4_9GAMM</name>
<proteinExistence type="predicted"/>
<dbReference type="EMBL" id="JANIBJ010000042">
    <property type="protein sequence ID" value="MCQ8105950.1"/>
    <property type="molecule type" value="Genomic_DNA"/>
</dbReference>
<dbReference type="Proteomes" id="UP001524499">
    <property type="component" value="Unassembled WGS sequence"/>
</dbReference>
<gene>
    <name evidence="1" type="ORF">NP590_17715</name>
</gene>
<dbReference type="InterPro" id="IPR058915">
    <property type="entry name" value="AcrVA2-like"/>
</dbReference>
<dbReference type="RefSeq" id="WP_256603988.1">
    <property type="nucleotide sequence ID" value="NZ_JANIBJ010000042.1"/>
</dbReference>
<organism evidence="1 2">
    <name type="scientific">Methylomonas subterranea</name>
    <dbReference type="NCBI Taxonomy" id="2952225"/>
    <lineage>
        <taxon>Bacteria</taxon>
        <taxon>Pseudomonadati</taxon>
        <taxon>Pseudomonadota</taxon>
        <taxon>Gammaproteobacteria</taxon>
        <taxon>Methylococcales</taxon>
        <taxon>Methylococcaceae</taxon>
        <taxon>Methylomonas</taxon>
    </lineage>
</organism>
<protein>
    <submittedName>
        <fullName evidence="1">Uncharacterized protein</fullName>
    </submittedName>
</protein>
<comment type="caution">
    <text evidence="1">The sequence shown here is derived from an EMBL/GenBank/DDBJ whole genome shotgun (WGS) entry which is preliminary data.</text>
</comment>
<keyword evidence="2" id="KW-1185">Reference proteome</keyword>
<dbReference type="Pfam" id="PF26125">
    <property type="entry name" value="AcrVA2-like"/>
    <property type="match status" value="1"/>
</dbReference>
<reference evidence="1 2" key="1">
    <citation type="submission" date="2022-07" db="EMBL/GenBank/DDBJ databases">
        <title>Methylomonas rivi sp. nov., Methylomonas rosea sp. nov., Methylomonas aureus sp. nov. and Methylomonas subterranea sp. nov., four novel methanotrophs isolated from a freshwater creek and the deep terrestrial subsurface.</title>
        <authorList>
            <person name="Abin C."/>
            <person name="Sankaranarayanan K."/>
            <person name="Garner C."/>
            <person name="Sindelar R."/>
            <person name="Kotary K."/>
            <person name="Garner R."/>
            <person name="Barclay S."/>
            <person name="Lawson P."/>
            <person name="Krumholz L."/>
        </authorList>
    </citation>
    <scope>NUCLEOTIDE SEQUENCE [LARGE SCALE GENOMIC DNA]</scope>
    <source>
        <strain evidence="1 2">SURF-2</strain>
    </source>
</reference>
<accession>A0ABT1TKH4</accession>